<keyword evidence="1" id="KW-0812">Transmembrane</keyword>
<feature type="transmembrane region" description="Helical" evidence="1">
    <location>
        <begin position="35"/>
        <end position="57"/>
    </location>
</feature>
<protein>
    <submittedName>
        <fullName evidence="2">Uncharacterized protein</fullName>
    </submittedName>
</protein>
<keyword evidence="1" id="KW-1133">Transmembrane helix</keyword>
<dbReference type="AlphaFoldDB" id="A0A6B0YP79"/>
<reference evidence="2" key="1">
    <citation type="submission" date="2019-09" db="EMBL/GenBank/DDBJ databases">
        <title>Characterisation of the sponge microbiome using genome-centric metagenomics.</title>
        <authorList>
            <person name="Engelberts J.P."/>
            <person name="Robbins S.J."/>
            <person name="De Goeij J.M."/>
            <person name="Aranda M."/>
            <person name="Bell S.C."/>
            <person name="Webster N.S."/>
        </authorList>
    </citation>
    <scope>NUCLEOTIDE SEQUENCE</scope>
    <source>
        <strain evidence="2">SB0664_bin_27</strain>
    </source>
</reference>
<evidence type="ECO:0000256" key="1">
    <source>
        <dbReference type="SAM" id="Phobius"/>
    </source>
</evidence>
<comment type="caution">
    <text evidence="2">The sequence shown here is derived from an EMBL/GenBank/DDBJ whole genome shotgun (WGS) entry which is preliminary data.</text>
</comment>
<dbReference type="EMBL" id="VXRG01000049">
    <property type="protein sequence ID" value="MXY92884.1"/>
    <property type="molecule type" value="Genomic_DNA"/>
</dbReference>
<evidence type="ECO:0000313" key="2">
    <source>
        <dbReference type="EMBL" id="MXY92884.1"/>
    </source>
</evidence>
<accession>A0A6B0YP79</accession>
<name>A0A6B0YP79_9CHLR</name>
<gene>
    <name evidence="2" type="ORF">F4Y42_05480</name>
</gene>
<sequence>MPSSPLHLMLYGFFLLLFGFLLAFAMVLKLIEAGFLLSFLSYFASLGGLIVGMYGAVSYARSKRK</sequence>
<keyword evidence="1" id="KW-0472">Membrane</keyword>
<organism evidence="2">
    <name type="scientific">Caldilineaceae bacterium SB0664_bin_27</name>
    <dbReference type="NCBI Taxonomy" id="2605260"/>
    <lineage>
        <taxon>Bacteria</taxon>
        <taxon>Bacillati</taxon>
        <taxon>Chloroflexota</taxon>
        <taxon>Caldilineae</taxon>
        <taxon>Caldilineales</taxon>
        <taxon>Caldilineaceae</taxon>
    </lineage>
</organism>
<proteinExistence type="predicted"/>